<evidence type="ECO:0000256" key="1">
    <source>
        <dbReference type="SAM" id="MobiDB-lite"/>
    </source>
</evidence>
<gene>
    <name evidence="2" type="ORF">PoB_004670300</name>
</gene>
<name>A0AAV4BKU7_9GAST</name>
<dbReference type="AlphaFoldDB" id="A0AAV4BKU7"/>
<feature type="compositionally biased region" description="Gly residues" evidence="1">
    <location>
        <begin position="62"/>
        <end position="72"/>
    </location>
</feature>
<dbReference type="Proteomes" id="UP000735302">
    <property type="component" value="Unassembled WGS sequence"/>
</dbReference>
<keyword evidence="3" id="KW-1185">Reference proteome</keyword>
<feature type="compositionally biased region" description="Acidic residues" evidence="1">
    <location>
        <begin position="44"/>
        <end position="58"/>
    </location>
</feature>
<accession>A0AAV4BKU7</accession>
<comment type="caution">
    <text evidence="2">The sequence shown here is derived from an EMBL/GenBank/DDBJ whole genome shotgun (WGS) entry which is preliminary data.</text>
</comment>
<evidence type="ECO:0000313" key="3">
    <source>
        <dbReference type="Proteomes" id="UP000735302"/>
    </source>
</evidence>
<reference evidence="2 3" key="1">
    <citation type="journal article" date="2021" name="Elife">
        <title>Chloroplast acquisition without the gene transfer in kleptoplastic sea slugs, Plakobranchus ocellatus.</title>
        <authorList>
            <person name="Maeda T."/>
            <person name="Takahashi S."/>
            <person name="Yoshida T."/>
            <person name="Shimamura S."/>
            <person name="Takaki Y."/>
            <person name="Nagai Y."/>
            <person name="Toyoda A."/>
            <person name="Suzuki Y."/>
            <person name="Arimoto A."/>
            <person name="Ishii H."/>
            <person name="Satoh N."/>
            <person name="Nishiyama T."/>
            <person name="Hasebe M."/>
            <person name="Maruyama T."/>
            <person name="Minagawa J."/>
            <person name="Obokata J."/>
            <person name="Shigenobu S."/>
        </authorList>
    </citation>
    <scope>NUCLEOTIDE SEQUENCE [LARGE SCALE GENOMIC DNA]</scope>
</reference>
<protein>
    <submittedName>
        <fullName evidence="2">Uncharacterized protein</fullName>
    </submittedName>
</protein>
<dbReference type="EMBL" id="BLXT01005154">
    <property type="protein sequence ID" value="GFO20198.1"/>
    <property type="molecule type" value="Genomic_DNA"/>
</dbReference>
<proteinExistence type="predicted"/>
<sequence length="86" mass="9195">MNLTTDVIVMCTVENDPGRLARSATLLSLFRQRRGFAFPSKAGDDDDDDDDDDDGDNDDGYRGSGGNGGGGRCDVMVMVMVAVFIV</sequence>
<evidence type="ECO:0000313" key="2">
    <source>
        <dbReference type="EMBL" id="GFO20198.1"/>
    </source>
</evidence>
<feature type="region of interest" description="Disordered" evidence="1">
    <location>
        <begin position="37"/>
        <end position="72"/>
    </location>
</feature>
<organism evidence="2 3">
    <name type="scientific">Plakobranchus ocellatus</name>
    <dbReference type="NCBI Taxonomy" id="259542"/>
    <lineage>
        <taxon>Eukaryota</taxon>
        <taxon>Metazoa</taxon>
        <taxon>Spiralia</taxon>
        <taxon>Lophotrochozoa</taxon>
        <taxon>Mollusca</taxon>
        <taxon>Gastropoda</taxon>
        <taxon>Heterobranchia</taxon>
        <taxon>Euthyneura</taxon>
        <taxon>Panpulmonata</taxon>
        <taxon>Sacoglossa</taxon>
        <taxon>Placobranchoidea</taxon>
        <taxon>Plakobranchidae</taxon>
        <taxon>Plakobranchus</taxon>
    </lineage>
</organism>